<dbReference type="Pfam" id="PF02190">
    <property type="entry name" value="LON_substr_bdg"/>
    <property type="match status" value="1"/>
</dbReference>
<name>A0A327MEL2_9PROT</name>
<dbReference type="Proteomes" id="UP000249065">
    <property type="component" value="Unassembled WGS sequence"/>
</dbReference>
<evidence type="ECO:0000259" key="1">
    <source>
        <dbReference type="PROSITE" id="PS51787"/>
    </source>
</evidence>
<dbReference type="InterPro" id="IPR046336">
    <property type="entry name" value="Lon_prtase_N_sf"/>
</dbReference>
<dbReference type="AlphaFoldDB" id="A0A327MEL2"/>
<feature type="domain" description="Lon N-terminal" evidence="1">
    <location>
        <begin position="15"/>
        <end position="209"/>
    </location>
</feature>
<evidence type="ECO:0000313" key="3">
    <source>
        <dbReference type="Proteomes" id="UP000249065"/>
    </source>
</evidence>
<dbReference type="InterPro" id="IPR015947">
    <property type="entry name" value="PUA-like_sf"/>
</dbReference>
<dbReference type="Gene3D" id="2.30.130.40">
    <property type="entry name" value="LON domain-like"/>
    <property type="match status" value="1"/>
</dbReference>
<sequence length="225" mass="24291">MAAFHPSLAELPSEIAVFPLPGALLLPGGRLPLNIFEPRYLAMTLDSLAEGRVFGMIQPEPGVPPGATGPGLYRIGCLGRLSSFAETDDGRLLITLIGVVRFRVAAELPMRRGYRRVRADYAGFEGDLDLGPRPAGVDRAALLGALRPFFRARGIEANWEAIEQTSDSLLVLTLAMVCPFEVREKQALLEAASPEDRAAMLVALLQMGAHPEPDPGNRPADRRPS</sequence>
<proteinExistence type="predicted"/>
<dbReference type="RefSeq" id="WP_111468088.1">
    <property type="nucleotide sequence ID" value="NZ_QLIX01000001.1"/>
</dbReference>
<organism evidence="2 3">
    <name type="scientific">Roseicella frigidaeris</name>
    <dbReference type="NCBI Taxonomy" id="2230885"/>
    <lineage>
        <taxon>Bacteria</taxon>
        <taxon>Pseudomonadati</taxon>
        <taxon>Pseudomonadota</taxon>
        <taxon>Alphaproteobacteria</taxon>
        <taxon>Acetobacterales</taxon>
        <taxon>Roseomonadaceae</taxon>
        <taxon>Roseicella</taxon>
    </lineage>
</organism>
<dbReference type="InterPro" id="IPR003111">
    <property type="entry name" value="Lon_prtase_N"/>
</dbReference>
<keyword evidence="3" id="KW-1185">Reference proteome</keyword>
<comment type="caution">
    <text evidence="2">The sequence shown here is derived from an EMBL/GenBank/DDBJ whole genome shotgun (WGS) entry which is preliminary data.</text>
</comment>
<dbReference type="PROSITE" id="PS51787">
    <property type="entry name" value="LON_N"/>
    <property type="match status" value="1"/>
</dbReference>
<accession>A0A327MEL2</accession>
<dbReference type="PANTHER" id="PTHR46732:SF8">
    <property type="entry name" value="ATP-DEPENDENT PROTEASE LA (LON) DOMAIN PROTEIN"/>
    <property type="match status" value="1"/>
</dbReference>
<dbReference type="PANTHER" id="PTHR46732">
    <property type="entry name" value="ATP-DEPENDENT PROTEASE LA (LON) DOMAIN PROTEIN"/>
    <property type="match status" value="1"/>
</dbReference>
<dbReference type="SUPFAM" id="SSF88697">
    <property type="entry name" value="PUA domain-like"/>
    <property type="match status" value="1"/>
</dbReference>
<gene>
    <name evidence="2" type="ORF">DOO78_02270</name>
</gene>
<dbReference type="EMBL" id="QLIX01000001">
    <property type="protein sequence ID" value="RAI60975.1"/>
    <property type="molecule type" value="Genomic_DNA"/>
</dbReference>
<dbReference type="SMART" id="SM00464">
    <property type="entry name" value="LON"/>
    <property type="match status" value="1"/>
</dbReference>
<protein>
    <submittedName>
        <fullName evidence="2">Peptidase S16</fullName>
    </submittedName>
</protein>
<reference evidence="3" key="1">
    <citation type="submission" date="2018-06" db="EMBL/GenBank/DDBJ databases">
        <authorList>
            <person name="Khan S.A."/>
        </authorList>
    </citation>
    <scope>NUCLEOTIDE SEQUENCE [LARGE SCALE GENOMIC DNA]</scope>
    <source>
        <strain evidence="3">DB-1506</strain>
    </source>
</reference>
<dbReference type="OrthoDB" id="9806457at2"/>
<evidence type="ECO:0000313" key="2">
    <source>
        <dbReference type="EMBL" id="RAI60975.1"/>
    </source>
</evidence>